<evidence type="ECO:0000313" key="5">
    <source>
        <dbReference type="Proteomes" id="UP000320762"/>
    </source>
</evidence>
<evidence type="ECO:0000256" key="1">
    <source>
        <dbReference type="SAM" id="MobiDB-lite"/>
    </source>
</evidence>
<comment type="caution">
    <text evidence="4">The sequence shown here is derived from an EMBL/GenBank/DDBJ whole genome shotgun (WGS) entry which is preliminary data.</text>
</comment>
<gene>
    <name evidence="4" type="ORF">BD626DRAFT_630865</name>
</gene>
<reference evidence="4 5" key="1">
    <citation type="journal article" date="2019" name="New Phytol.">
        <title>Comparative genomics reveals unique wood-decay strategies and fruiting body development in the Schizophyllaceae.</title>
        <authorList>
            <person name="Almasi E."/>
            <person name="Sahu N."/>
            <person name="Krizsan K."/>
            <person name="Balint B."/>
            <person name="Kovacs G.M."/>
            <person name="Kiss B."/>
            <person name="Cseklye J."/>
            <person name="Drula E."/>
            <person name="Henrissat B."/>
            <person name="Nagy I."/>
            <person name="Chovatia M."/>
            <person name="Adam C."/>
            <person name="LaButti K."/>
            <person name="Lipzen A."/>
            <person name="Riley R."/>
            <person name="Grigoriev I.V."/>
            <person name="Nagy L.G."/>
        </authorList>
    </citation>
    <scope>NUCLEOTIDE SEQUENCE [LARGE SCALE GENOMIC DNA]</scope>
    <source>
        <strain evidence="4 5">NL-1724</strain>
    </source>
</reference>
<keyword evidence="2" id="KW-0472">Membrane</keyword>
<feature type="transmembrane region" description="Helical" evidence="2">
    <location>
        <begin position="161"/>
        <end position="182"/>
    </location>
</feature>
<feature type="transmembrane region" description="Helical" evidence="2">
    <location>
        <begin position="7"/>
        <end position="25"/>
    </location>
</feature>
<dbReference type="OrthoDB" id="3346251at2759"/>
<feature type="transmembrane region" description="Helical" evidence="2">
    <location>
        <begin position="202"/>
        <end position="222"/>
    </location>
</feature>
<evidence type="ECO:0000259" key="3">
    <source>
        <dbReference type="Pfam" id="PF20151"/>
    </source>
</evidence>
<accession>A0A550CDE1</accession>
<keyword evidence="2" id="KW-1133">Transmembrane helix</keyword>
<name>A0A550CDE1_9AGAR</name>
<feature type="transmembrane region" description="Helical" evidence="2">
    <location>
        <begin position="116"/>
        <end position="136"/>
    </location>
</feature>
<evidence type="ECO:0000256" key="2">
    <source>
        <dbReference type="SAM" id="Phobius"/>
    </source>
</evidence>
<evidence type="ECO:0000313" key="4">
    <source>
        <dbReference type="EMBL" id="TRM62706.1"/>
    </source>
</evidence>
<dbReference type="AlphaFoldDB" id="A0A550CDE1"/>
<feature type="transmembrane region" description="Helical" evidence="2">
    <location>
        <begin position="85"/>
        <end position="104"/>
    </location>
</feature>
<proteinExistence type="predicted"/>
<protein>
    <recommendedName>
        <fullName evidence="3">DUF6533 domain-containing protein</fullName>
    </recommendedName>
</protein>
<feature type="region of interest" description="Disordered" evidence="1">
    <location>
        <begin position="343"/>
        <end position="386"/>
    </location>
</feature>
<sequence>MGNWDDAAGYMRVAAFAIFVYDWLLTLPAEIRMYRRQESRLRPSVACILLVLVRYLGLAALITNLIGFFAQLFINVPRQCQHLSLIMPVMQCFAVWASHVVFVARTVGICNNDKTVSIVFTLLATAISGVELFAQLHSRKSDMGSSGNCVLHYDAEDNISYVYYLAAALFDLAVVVITCSTLRGAGGGGPTGFMNRLWNSSIVYFCVTTIFNIVNMVFYAMFNNSGETVFCAMGIAVTSIASTRVILDAQGHIYPTQNGTRHMSQLSSGDRSTPTPPPIAVIDICPRLSLPPQSLMAERRDTFVSTYAESLLPEMSLGENRMSSQSRFIGSAKHDSAIGTFHSIDLETEPPRSPSIRSPPRSPLVSQMPKPASMADRNDPPSYSPC</sequence>
<dbReference type="Pfam" id="PF20151">
    <property type="entry name" value="DUF6533"/>
    <property type="match status" value="1"/>
</dbReference>
<dbReference type="Proteomes" id="UP000320762">
    <property type="component" value="Unassembled WGS sequence"/>
</dbReference>
<feature type="transmembrane region" description="Helical" evidence="2">
    <location>
        <begin position="46"/>
        <end position="73"/>
    </location>
</feature>
<feature type="domain" description="DUF6533" evidence="3">
    <location>
        <begin position="10"/>
        <end position="59"/>
    </location>
</feature>
<organism evidence="4 5">
    <name type="scientific">Schizophyllum amplum</name>
    <dbReference type="NCBI Taxonomy" id="97359"/>
    <lineage>
        <taxon>Eukaryota</taxon>
        <taxon>Fungi</taxon>
        <taxon>Dikarya</taxon>
        <taxon>Basidiomycota</taxon>
        <taxon>Agaricomycotina</taxon>
        <taxon>Agaricomycetes</taxon>
        <taxon>Agaricomycetidae</taxon>
        <taxon>Agaricales</taxon>
        <taxon>Schizophyllaceae</taxon>
        <taxon>Schizophyllum</taxon>
    </lineage>
</organism>
<keyword evidence="2" id="KW-0812">Transmembrane</keyword>
<dbReference type="EMBL" id="VDMD01000012">
    <property type="protein sequence ID" value="TRM62706.1"/>
    <property type="molecule type" value="Genomic_DNA"/>
</dbReference>
<keyword evidence="5" id="KW-1185">Reference proteome</keyword>
<dbReference type="InterPro" id="IPR045340">
    <property type="entry name" value="DUF6533"/>
</dbReference>